<evidence type="ECO:0000313" key="6">
    <source>
        <dbReference type="Proteomes" id="UP001293593"/>
    </source>
</evidence>
<evidence type="ECO:0000259" key="4">
    <source>
        <dbReference type="Pfam" id="PF00891"/>
    </source>
</evidence>
<name>A0AAE1MYS8_9FABA</name>
<reference evidence="5" key="1">
    <citation type="submission" date="2023-10" db="EMBL/GenBank/DDBJ databases">
        <title>Chromosome-level genome of the transformable northern wattle, Acacia crassicarpa.</title>
        <authorList>
            <person name="Massaro I."/>
            <person name="Sinha N.R."/>
            <person name="Poethig S."/>
            <person name="Leichty A.R."/>
        </authorList>
    </citation>
    <scope>NUCLEOTIDE SEQUENCE</scope>
    <source>
        <strain evidence="5">Acra3RX</strain>
        <tissue evidence="5">Leaf</tissue>
    </source>
</reference>
<dbReference type="InterPro" id="IPR029063">
    <property type="entry name" value="SAM-dependent_MTases_sf"/>
</dbReference>
<keyword evidence="6" id="KW-1185">Reference proteome</keyword>
<keyword evidence="1" id="KW-0489">Methyltransferase</keyword>
<dbReference type="Proteomes" id="UP001293593">
    <property type="component" value="Unassembled WGS sequence"/>
</dbReference>
<keyword evidence="2" id="KW-0808">Transferase</keyword>
<keyword evidence="3" id="KW-0949">S-adenosyl-L-methionine</keyword>
<evidence type="ECO:0000313" key="5">
    <source>
        <dbReference type="EMBL" id="KAK4279759.1"/>
    </source>
</evidence>
<dbReference type="Pfam" id="PF00891">
    <property type="entry name" value="Methyltransf_2"/>
    <property type="match status" value="1"/>
</dbReference>
<comment type="caution">
    <text evidence="5">The sequence shown here is derived from an EMBL/GenBank/DDBJ whole genome shotgun (WGS) entry which is preliminary data.</text>
</comment>
<evidence type="ECO:0000256" key="2">
    <source>
        <dbReference type="ARBA" id="ARBA00022679"/>
    </source>
</evidence>
<feature type="domain" description="O-methyltransferase C-terminal" evidence="4">
    <location>
        <begin position="1"/>
        <end position="165"/>
    </location>
</feature>
<evidence type="ECO:0000256" key="1">
    <source>
        <dbReference type="ARBA" id="ARBA00022603"/>
    </source>
</evidence>
<dbReference type="AlphaFoldDB" id="A0AAE1MYS8"/>
<proteinExistence type="predicted"/>
<dbReference type="PROSITE" id="PS51683">
    <property type="entry name" value="SAM_OMT_II"/>
    <property type="match status" value="1"/>
</dbReference>
<dbReference type="SUPFAM" id="SSF53335">
    <property type="entry name" value="S-adenosyl-L-methionine-dependent methyltransferases"/>
    <property type="match status" value="1"/>
</dbReference>
<protein>
    <recommendedName>
        <fullName evidence="4">O-methyltransferase C-terminal domain-containing protein</fullName>
    </recommendedName>
</protein>
<dbReference type="GO" id="GO:0032259">
    <property type="term" value="P:methylation"/>
    <property type="evidence" value="ECO:0007669"/>
    <property type="project" value="UniProtKB-KW"/>
</dbReference>
<accession>A0AAE1MYS8</accession>
<organism evidence="5 6">
    <name type="scientific">Acacia crassicarpa</name>
    <name type="common">northern wattle</name>
    <dbReference type="NCBI Taxonomy" id="499986"/>
    <lineage>
        <taxon>Eukaryota</taxon>
        <taxon>Viridiplantae</taxon>
        <taxon>Streptophyta</taxon>
        <taxon>Embryophyta</taxon>
        <taxon>Tracheophyta</taxon>
        <taxon>Spermatophyta</taxon>
        <taxon>Magnoliopsida</taxon>
        <taxon>eudicotyledons</taxon>
        <taxon>Gunneridae</taxon>
        <taxon>Pentapetalae</taxon>
        <taxon>rosids</taxon>
        <taxon>fabids</taxon>
        <taxon>Fabales</taxon>
        <taxon>Fabaceae</taxon>
        <taxon>Caesalpinioideae</taxon>
        <taxon>mimosoid clade</taxon>
        <taxon>Acacieae</taxon>
        <taxon>Acacia</taxon>
    </lineage>
</organism>
<sequence length="185" mass="20400">MADQSALHMEKILETYKGFEGISTLVDVAGGIGHSLNMIISKYPSIKGINFDLPHVVQDAPTYPGIKHVGGDMFRSVPRGDAIMIKTTTHNWSDEKCMEILKNCYEAMEKGGKVIVIDLIKQQEPERSNAAKNVAILDIVMFSQGGGLERTLKQFEALCKNAGFSGFRLASRVLSIVGVMEFYKD</sequence>
<dbReference type="InterPro" id="IPR016461">
    <property type="entry name" value="COMT-like"/>
</dbReference>
<dbReference type="Gene3D" id="3.40.50.150">
    <property type="entry name" value="Vaccinia Virus protein VP39"/>
    <property type="match status" value="1"/>
</dbReference>
<dbReference type="EMBL" id="JAWXYG010000002">
    <property type="protein sequence ID" value="KAK4279759.1"/>
    <property type="molecule type" value="Genomic_DNA"/>
</dbReference>
<gene>
    <name evidence="5" type="ORF">QN277_011483</name>
</gene>
<dbReference type="GO" id="GO:0008171">
    <property type="term" value="F:O-methyltransferase activity"/>
    <property type="evidence" value="ECO:0007669"/>
    <property type="project" value="InterPro"/>
</dbReference>
<dbReference type="InterPro" id="IPR001077">
    <property type="entry name" value="COMT_C"/>
</dbReference>
<dbReference type="PANTHER" id="PTHR11746">
    <property type="entry name" value="O-METHYLTRANSFERASE"/>
    <property type="match status" value="1"/>
</dbReference>
<evidence type="ECO:0000256" key="3">
    <source>
        <dbReference type="ARBA" id="ARBA00022691"/>
    </source>
</evidence>